<evidence type="ECO:0000313" key="2">
    <source>
        <dbReference type="EMBL" id="GGU70725.1"/>
    </source>
</evidence>
<proteinExistence type="predicted"/>
<evidence type="ECO:0000313" key="3">
    <source>
        <dbReference type="Proteomes" id="UP000610124"/>
    </source>
</evidence>
<evidence type="ECO:0000256" key="1">
    <source>
        <dbReference type="SAM" id="MobiDB-lite"/>
    </source>
</evidence>
<organism evidence="2 3">
    <name type="scientific">Kitasatospora aureofaciens</name>
    <name type="common">Streptomyces aureofaciens</name>
    <dbReference type="NCBI Taxonomy" id="1894"/>
    <lineage>
        <taxon>Bacteria</taxon>
        <taxon>Bacillati</taxon>
        <taxon>Actinomycetota</taxon>
        <taxon>Actinomycetes</taxon>
        <taxon>Kitasatosporales</taxon>
        <taxon>Streptomycetaceae</taxon>
        <taxon>Kitasatospora</taxon>
    </lineage>
</organism>
<protein>
    <submittedName>
        <fullName evidence="2">Uncharacterized protein</fullName>
    </submittedName>
</protein>
<dbReference type="Proteomes" id="UP000610124">
    <property type="component" value="Unassembled WGS sequence"/>
</dbReference>
<comment type="caution">
    <text evidence="2">The sequence shown here is derived from an EMBL/GenBank/DDBJ whole genome shotgun (WGS) entry which is preliminary data.</text>
</comment>
<dbReference type="EMBL" id="BMUB01000004">
    <property type="protein sequence ID" value="GGU70725.1"/>
    <property type="molecule type" value="Genomic_DNA"/>
</dbReference>
<accession>A0A8H9LRS9</accession>
<dbReference type="AlphaFoldDB" id="A0A8H9LRS9"/>
<name>A0A8H9LRS9_KITAU</name>
<reference evidence="2" key="1">
    <citation type="journal article" date="2014" name="Int. J. Syst. Evol. Microbiol.">
        <title>Complete genome sequence of Corynebacterium casei LMG S-19264T (=DSM 44701T), isolated from a smear-ripened cheese.</title>
        <authorList>
            <consortium name="US DOE Joint Genome Institute (JGI-PGF)"/>
            <person name="Walter F."/>
            <person name="Albersmeier A."/>
            <person name="Kalinowski J."/>
            <person name="Ruckert C."/>
        </authorList>
    </citation>
    <scope>NUCLEOTIDE SEQUENCE</scope>
    <source>
        <strain evidence="2">JCM 4434</strain>
    </source>
</reference>
<reference evidence="2" key="2">
    <citation type="submission" date="2020-09" db="EMBL/GenBank/DDBJ databases">
        <authorList>
            <person name="Sun Q."/>
            <person name="Ohkuma M."/>
        </authorList>
    </citation>
    <scope>NUCLEOTIDE SEQUENCE</scope>
    <source>
        <strain evidence="2">JCM 4434</strain>
    </source>
</reference>
<sequence length="81" mass="8730">MCAQADHEPDDTRHRAFGVAPPHVAAPSAAVGLLPPVGRALTGTLPDPPRVGPRRSASPARARPVRRCLSFDRAHRHRSTR</sequence>
<gene>
    <name evidence="2" type="ORF">GCM10010502_22840</name>
</gene>
<feature type="region of interest" description="Disordered" evidence="1">
    <location>
        <begin position="38"/>
        <end position="81"/>
    </location>
</feature>